<feature type="domain" description="Glycosyl transferase family 1" evidence="3">
    <location>
        <begin position="378"/>
        <end position="502"/>
    </location>
</feature>
<organism evidence="4 5">
    <name type="scientific">Stephania cephalantha</name>
    <dbReference type="NCBI Taxonomy" id="152367"/>
    <lineage>
        <taxon>Eukaryota</taxon>
        <taxon>Viridiplantae</taxon>
        <taxon>Streptophyta</taxon>
        <taxon>Embryophyta</taxon>
        <taxon>Tracheophyta</taxon>
        <taxon>Spermatophyta</taxon>
        <taxon>Magnoliopsida</taxon>
        <taxon>Ranunculales</taxon>
        <taxon>Menispermaceae</taxon>
        <taxon>Menispermoideae</taxon>
        <taxon>Cissampelideae</taxon>
        <taxon>Stephania</taxon>
    </lineage>
</organism>
<protein>
    <recommendedName>
        <fullName evidence="3">Glycosyl transferase family 1 domain-containing protein</fullName>
    </recommendedName>
</protein>
<dbReference type="AlphaFoldDB" id="A0AAP0KWY9"/>
<sequence>MARNSLSSDAEANEELGLMKPGYRSLVRRIFQSESQRDQADDDRRLDRQSRGRSLHGRGIRKGFSIRPSPMCCGRVVLLFALVLLLTHYKMLLSFRLVSEEKTALSEELMKGASLWFVPNVRRSHKLSDLDRHLRSRREEQNPTLRKPRLAIILGKMDRDALSMKLFTVLKSLKELQYTFVMFAVEDGKARQYWERLGGRVSILSPTSSGLTDWSIFEGIIASSLEAKKVIPSLLQDPFCSIPLIWIIGEDTLAKRFPLYVEMGLENLIVEWRNSFRRADAVVFSDFSLPMLYSMLDTGNFLVIPGSPIDTWSAENYLKFHPKLKQRESTDLVVVVVGSTFLYEKVPLDNAVEMGVISPLLMKFAKPTTDGSSKFIFMCGNSTDGYSEALQEVASSLHLPHSSLMHYGLDGDVNRILVEADVVLHGSFRDEQGFPPLLLRAMSFGVPVLAPDLPIIKKYIVDGYHGLLYEKHNPDKLMQAFSILVSGRGISESAHRIAAAGRLHAKNMLASECITGYAQLLENLLQFPSEVSLPFSRLNSMEVVWQWGFLGKEPVQIDSELPISDTITKELDVVHALEVKFAALKSSENGTDIQDKEHPTSDDWDILSEIQMSEEHEMQEIEELEERVERPLSSWNSVYNIARKAQKIDFETNERDEGELERIGQPFCIYEIYDGAGTWPFLHHGSLYRGLSLSARALRSTSDDVDGVSRLPLLNNTYYKDLLCDLGGMFAIANKVDNVHTAPWIGFQSWHATAKKISLSERAEKILEEIIHAETEDAIYYWVRLEINGAVSKYDLTFWSLCEILNADHCRSVFENAFRHMYSLPEEFDALPPMPEDDLGHWSALHSWVMPTPSFLEFMMFSRMFVDSLDSLNTAKETSCVLGISEAERKHCFCRMLEVLVNVWAYHSYRKMVYIDPVTGSLEEQHPFKDRKGPMWVKFFDFALLKSMDEDLAEAADDQDYPREGWLWPQTGEVYCQAIYEREREERYRQKMDKKKKAAEKEERRQKFGKRQESLGGKMNETKVNGEGKKKASDLQRTHGDSARSECNLYCLDCKCDAFCFYCRSSRHKDHRVIQIRRSSYHDVVRVAEIQKVLDIGGVQTYVINSARVLFLNERPQPRTGKGVSHICEICGRSLLDPFRFCSLGCKLVGIKRNGDASFVIDDGKNEEMEREGVSRQRMSSEVEELRGDESRHHHHHHPHQHMYPTPPPPSNPPRRRKGIPQRAPFGS</sequence>
<dbReference type="InterPro" id="IPR006734">
    <property type="entry name" value="PLATZ"/>
</dbReference>
<evidence type="ECO:0000256" key="1">
    <source>
        <dbReference type="ARBA" id="ARBA00022676"/>
    </source>
</evidence>
<keyword evidence="1" id="KW-0808">Transferase</keyword>
<reference evidence="4 5" key="1">
    <citation type="submission" date="2024-01" db="EMBL/GenBank/DDBJ databases">
        <title>Genome assemblies of Stephania.</title>
        <authorList>
            <person name="Yang L."/>
        </authorList>
    </citation>
    <scope>NUCLEOTIDE SEQUENCE [LARGE SCALE GENOMIC DNA]</scope>
    <source>
        <strain evidence="4">JXDWG</strain>
        <tissue evidence="4">Leaf</tissue>
    </source>
</reference>
<comment type="caution">
    <text evidence="4">The sequence shown here is derived from an EMBL/GenBank/DDBJ whole genome shotgun (WGS) entry which is preliminary data.</text>
</comment>
<evidence type="ECO:0000313" key="5">
    <source>
        <dbReference type="Proteomes" id="UP001419268"/>
    </source>
</evidence>
<feature type="compositionally biased region" description="Basic and acidic residues" evidence="2">
    <location>
        <begin position="1167"/>
        <end position="1192"/>
    </location>
</feature>
<dbReference type="InterPro" id="IPR001296">
    <property type="entry name" value="Glyco_trans_1"/>
</dbReference>
<dbReference type="PANTHER" id="PTHR46635">
    <property type="entry name" value="GLYCOSYL TRANSFERASE FAMILY 1 PROTEIN"/>
    <property type="match status" value="1"/>
</dbReference>
<dbReference type="EMBL" id="JBBNAG010000002">
    <property type="protein sequence ID" value="KAK9158729.1"/>
    <property type="molecule type" value="Genomic_DNA"/>
</dbReference>
<keyword evidence="1" id="KW-0328">Glycosyltransferase</keyword>
<keyword evidence="5" id="KW-1185">Reference proteome</keyword>
<dbReference type="Pfam" id="PF00534">
    <property type="entry name" value="Glycos_transf_1"/>
    <property type="match status" value="1"/>
</dbReference>
<dbReference type="Gene3D" id="3.40.50.2000">
    <property type="entry name" value="Glycogen Phosphorylase B"/>
    <property type="match status" value="1"/>
</dbReference>
<evidence type="ECO:0000256" key="2">
    <source>
        <dbReference type="SAM" id="MobiDB-lite"/>
    </source>
</evidence>
<evidence type="ECO:0000259" key="3">
    <source>
        <dbReference type="Pfam" id="PF00534"/>
    </source>
</evidence>
<dbReference type="SUPFAM" id="SSF53756">
    <property type="entry name" value="UDP-Glycosyltransferase/glycogen phosphorylase"/>
    <property type="match status" value="1"/>
</dbReference>
<feature type="region of interest" description="Disordered" evidence="2">
    <location>
        <begin position="990"/>
        <end position="1037"/>
    </location>
</feature>
<feature type="compositionally biased region" description="Basic and acidic residues" evidence="2">
    <location>
        <begin position="1020"/>
        <end position="1037"/>
    </location>
</feature>
<feature type="compositionally biased region" description="Basic and acidic residues" evidence="2">
    <location>
        <begin position="999"/>
        <end position="1013"/>
    </location>
</feature>
<dbReference type="Pfam" id="PF04640">
    <property type="entry name" value="PLATZ"/>
    <property type="match status" value="1"/>
</dbReference>
<name>A0AAP0KWY9_9MAGN</name>
<accession>A0AAP0KWY9</accession>
<proteinExistence type="predicted"/>
<dbReference type="PANTHER" id="PTHR46635:SF2">
    <property type="entry name" value="GLYCOSYL TRANSFERASE FAMILY 1 DOMAIN-CONTAINING PROTEIN"/>
    <property type="match status" value="1"/>
</dbReference>
<evidence type="ECO:0000313" key="4">
    <source>
        <dbReference type="EMBL" id="KAK9158729.1"/>
    </source>
</evidence>
<dbReference type="Proteomes" id="UP001419268">
    <property type="component" value="Unassembled WGS sequence"/>
</dbReference>
<dbReference type="CDD" id="cd19756">
    <property type="entry name" value="Bbox2"/>
    <property type="match status" value="1"/>
</dbReference>
<gene>
    <name evidence="4" type="ORF">Scep_005303</name>
</gene>
<dbReference type="GO" id="GO:0016757">
    <property type="term" value="F:glycosyltransferase activity"/>
    <property type="evidence" value="ECO:0007669"/>
    <property type="project" value="UniProtKB-KW"/>
</dbReference>
<feature type="region of interest" description="Disordered" evidence="2">
    <location>
        <begin position="1167"/>
        <end position="1228"/>
    </location>
</feature>